<dbReference type="EMBL" id="JADBEM010000001">
    <property type="protein sequence ID" value="MBE1607410.1"/>
    <property type="molecule type" value="Genomic_DNA"/>
</dbReference>
<dbReference type="RefSeq" id="WP_192751366.1">
    <property type="nucleotide sequence ID" value="NZ_BAABJL010000197.1"/>
</dbReference>
<evidence type="ECO:0000256" key="1">
    <source>
        <dbReference type="SAM" id="Phobius"/>
    </source>
</evidence>
<keyword evidence="1" id="KW-0812">Transmembrane</keyword>
<dbReference type="Pfam" id="PF10027">
    <property type="entry name" value="DUF2269"/>
    <property type="match status" value="1"/>
</dbReference>
<feature type="transmembrane region" description="Helical" evidence="1">
    <location>
        <begin position="53"/>
        <end position="78"/>
    </location>
</feature>
<name>A0A927RCT7_9ACTN</name>
<dbReference type="AlphaFoldDB" id="A0A927RCT7"/>
<dbReference type="InterPro" id="IPR018729">
    <property type="entry name" value="DUF2269_transmembrane"/>
</dbReference>
<evidence type="ECO:0000313" key="2">
    <source>
        <dbReference type="EMBL" id="MBE1607410.1"/>
    </source>
</evidence>
<dbReference type="Proteomes" id="UP000638648">
    <property type="component" value="Unassembled WGS sequence"/>
</dbReference>
<keyword evidence="1" id="KW-1133">Transmembrane helix</keyword>
<gene>
    <name evidence="2" type="ORF">HEB94_004258</name>
</gene>
<proteinExistence type="predicted"/>
<evidence type="ECO:0000313" key="3">
    <source>
        <dbReference type="Proteomes" id="UP000638648"/>
    </source>
</evidence>
<comment type="caution">
    <text evidence="2">The sequence shown here is derived from an EMBL/GenBank/DDBJ whole genome shotgun (WGS) entry which is preliminary data.</text>
</comment>
<sequence length="159" mass="16562">MLSGPTRRIVKIVHIVAGVAVLGDVWGLALMHLDALRSGSLAVGRTAFGFTTLMVFAGGVPFSLISLVSGLVLALFGGWGLRHGWVLAKLVLQLGILLTGGLFIAPVLRGAPSATDLTGSHRTFLVLLLVQGVMLLTATVLAVVKPGRRALRRTAPSPP</sequence>
<protein>
    <submittedName>
        <fullName evidence="2">Membrane protein</fullName>
    </submittedName>
</protein>
<accession>A0A927RCT7</accession>
<keyword evidence="3" id="KW-1185">Reference proteome</keyword>
<feature type="transmembrane region" description="Helical" evidence="1">
    <location>
        <begin position="12"/>
        <end position="33"/>
    </location>
</feature>
<feature type="transmembrane region" description="Helical" evidence="1">
    <location>
        <begin position="90"/>
        <end position="111"/>
    </location>
</feature>
<reference evidence="2" key="1">
    <citation type="submission" date="2020-10" db="EMBL/GenBank/DDBJ databases">
        <title>Sequencing the genomes of 1000 actinobacteria strains.</title>
        <authorList>
            <person name="Klenk H.-P."/>
        </authorList>
    </citation>
    <scope>NUCLEOTIDE SEQUENCE</scope>
    <source>
        <strain evidence="2">DSM 45354</strain>
    </source>
</reference>
<keyword evidence="1" id="KW-0472">Membrane</keyword>
<feature type="transmembrane region" description="Helical" evidence="1">
    <location>
        <begin position="123"/>
        <end position="144"/>
    </location>
</feature>
<organism evidence="2 3">
    <name type="scientific">Actinopolymorpha pittospori</name>
    <dbReference type="NCBI Taxonomy" id="648752"/>
    <lineage>
        <taxon>Bacteria</taxon>
        <taxon>Bacillati</taxon>
        <taxon>Actinomycetota</taxon>
        <taxon>Actinomycetes</taxon>
        <taxon>Propionibacteriales</taxon>
        <taxon>Actinopolymorphaceae</taxon>
        <taxon>Actinopolymorpha</taxon>
    </lineage>
</organism>